<dbReference type="PRINTS" id="PR00455">
    <property type="entry name" value="HTHTETR"/>
</dbReference>
<proteinExistence type="predicted"/>
<protein>
    <submittedName>
        <fullName evidence="5">Unannotated protein</fullName>
    </submittedName>
</protein>
<dbReference type="PANTHER" id="PTHR30055">
    <property type="entry name" value="HTH-TYPE TRANSCRIPTIONAL REGULATOR RUTR"/>
    <property type="match status" value="1"/>
</dbReference>
<evidence type="ECO:0000256" key="1">
    <source>
        <dbReference type="ARBA" id="ARBA00023015"/>
    </source>
</evidence>
<sequence length="240" mass="26346">MVAAVSRAHTRRRFTVQARSPHSFDGGGVLTDTSWRDRKRDRTRLQIVLAARHLFLTQGFDRTTVQQIAEAADVAVQTLFNHAASKEALFFLDRVPFADALTRPAEAGEESWDQTLVAHLTELSIGYMRSLDDPGNLAMATQIEATPSLHRHERSLHNQVEGELAEVIAAHLPDADARLGAAVLLATTRVHAHTYRQHLIAGAVPPLCLDQLAEVLPVRLAHVFAVARHAQPAPDPAPAR</sequence>
<gene>
    <name evidence="5" type="ORF">UFOPK3609_01485</name>
</gene>
<dbReference type="GO" id="GO:0003700">
    <property type="term" value="F:DNA-binding transcription factor activity"/>
    <property type="evidence" value="ECO:0007669"/>
    <property type="project" value="TreeGrafter"/>
</dbReference>
<dbReference type="InterPro" id="IPR009057">
    <property type="entry name" value="Homeodomain-like_sf"/>
</dbReference>
<name>A0A6J7HRL4_9ZZZZ</name>
<dbReference type="Pfam" id="PF00440">
    <property type="entry name" value="TetR_N"/>
    <property type="match status" value="1"/>
</dbReference>
<dbReference type="Gene3D" id="1.10.357.10">
    <property type="entry name" value="Tetracycline Repressor, domain 2"/>
    <property type="match status" value="1"/>
</dbReference>
<evidence type="ECO:0000313" key="5">
    <source>
        <dbReference type="EMBL" id="CAB4922744.1"/>
    </source>
</evidence>
<evidence type="ECO:0000256" key="2">
    <source>
        <dbReference type="ARBA" id="ARBA00023125"/>
    </source>
</evidence>
<dbReference type="InterPro" id="IPR050109">
    <property type="entry name" value="HTH-type_TetR-like_transc_reg"/>
</dbReference>
<keyword evidence="1" id="KW-0805">Transcription regulation</keyword>
<dbReference type="PROSITE" id="PS50977">
    <property type="entry name" value="HTH_TETR_2"/>
    <property type="match status" value="1"/>
</dbReference>
<dbReference type="AlphaFoldDB" id="A0A6J7HRL4"/>
<dbReference type="PANTHER" id="PTHR30055:SF234">
    <property type="entry name" value="HTH-TYPE TRANSCRIPTIONAL REGULATOR BETI"/>
    <property type="match status" value="1"/>
</dbReference>
<evidence type="ECO:0000259" key="4">
    <source>
        <dbReference type="PROSITE" id="PS50977"/>
    </source>
</evidence>
<dbReference type="InterPro" id="IPR001647">
    <property type="entry name" value="HTH_TetR"/>
</dbReference>
<accession>A0A6J7HRL4</accession>
<dbReference type="EMBL" id="CAFBMQ010000250">
    <property type="protein sequence ID" value="CAB4922744.1"/>
    <property type="molecule type" value="Genomic_DNA"/>
</dbReference>
<reference evidence="5" key="1">
    <citation type="submission" date="2020-05" db="EMBL/GenBank/DDBJ databases">
        <authorList>
            <person name="Chiriac C."/>
            <person name="Salcher M."/>
            <person name="Ghai R."/>
            <person name="Kavagutti S V."/>
        </authorList>
    </citation>
    <scope>NUCLEOTIDE SEQUENCE</scope>
</reference>
<organism evidence="5">
    <name type="scientific">freshwater metagenome</name>
    <dbReference type="NCBI Taxonomy" id="449393"/>
    <lineage>
        <taxon>unclassified sequences</taxon>
        <taxon>metagenomes</taxon>
        <taxon>ecological metagenomes</taxon>
    </lineage>
</organism>
<feature type="domain" description="HTH tetR-type" evidence="4">
    <location>
        <begin position="41"/>
        <end position="101"/>
    </location>
</feature>
<keyword evidence="3" id="KW-0804">Transcription</keyword>
<evidence type="ECO:0000256" key="3">
    <source>
        <dbReference type="ARBA" id="ARBA00023163"/>
    </source>
</evidence>
<keyword evidence="2" id="KW-0238">DNA-binding</keyword>
<dbReference type="SUPFAM" id="SSF46689">
    <property type="entry name" value="Homeodomain-like"/>
    <property type="match status" value="1"/>
</dbReference>
<dbReference type="GO" id="GO:0000976">
    <property type="term" value="F:transcription cis-regulatory region binding"/>
    <property type="evidence" value="ECO:0007669"/>
    <property type="project" value="TreeGrafter"/>
</dbReference>